<comment type="subcellular location">
    <subcellularLocation>
        <location evidence="1">Membrane</location>
    </subcellularLocation>
</comment>
<feature type="transmembrane region" description="Helical" evidence="7">
    <location>
        <begin position="77"/>
        <end position="96"/>
    </location>
</feature>
<dbReference type="GeneID" id="100215142"/>
<evidence type="ECO:0000256" key="4">
    <source>
        <dbReference type="ARBA" id="ARBA00022989"/>
    </source>
</evidence>
<evidence type="ECO:0000313" key="9">
    <source>
        <dbReference type="RefSeq" id="XP_065655879.1"/>
    </source>
</evidence>
<evidence type="ECO:0000256" key="3">
    <source>
        <dbReference type="ARBA" id="ARBA00022692"/>
    </source>
</evidence>
<dbReference type="InterPro" id="IPR007593">
    <property type="entry name" value="CD225/Dispanin_fam"/>
</dbReference>
<keyword evidence="8" id="KW-1185">Reference proteome</keyword>
<dbReference type="PANTHER" id="PTHR14948:SF25">
    <property type="entry name" value="DUF4190 DOMAIN-CONTAINING PROTEIN"/>
    <property type="match status" value="1"/>
</dbReference>
<sequence>MDNKSGPPPDYNQASGMNNMNQPQNPVYPPQNPNFYQLQPGQVPYYNPNQTTILMTQQPGIITNAIYTGPPPDNHSALAWLTCLFCCWPLGIVSIIKSMEVNTAIGQGDTMRARMASESARKFGYASLGCGIFLHAIWIIFLIIYLVVIIPSLRSYSNNWNNIG</sequence>
<dbReference type="Pfam" id="PF04505">
    <property type="entry name" value="CD225"/>
    <property type="match status" value="1"/>
</dbReference>
<reference evidence="9" key="1">
    <citation type="submission" date="2025-08" db="UniProtKB">
        <authorList>
            <consortium name="RefSeq"/>
        </authorList>
    </citation>
    <scope>IDENTIFICATION</scope>
</reference>
<evidence type="ECO:0000256" key="1">
    <source>
        <dbReference type="ARBA" id="ARBA00004370"/>
    </source>
</evidence>
<keyword evidence="4 7" id="KW-1133">Transmembrane helix</keyword>
<organism evidence="8 9">
    <name type="scientific">Hydra vulgaris</name>
    <name type="common">Hydra</name>
    <name type="synonym">Hydra attenuata</name>
    <dbReference type="NCBI Taxonomy" id="6087"/>
    <lineage>
        <taxon>Eukaryota</taxon>
        <taxon>Metazoa</taxon>
        <taxon>Cnidaria</taxon>
        <taxon>Hydrozoa</taxon>
        <taxon>Hydroidolina</taxon>
        <taxon>Anthoathecata</taxon>
        <taxon>Aplanulata</taxon>
        <taxon>Hydridae</taxon>
        <taxon>Hydra</taxon>
    </lineage>
</organism>
<dbReference type="Proteomes" id="UP001652625">
    <property type="component" value="Chromosome 06"/>
</dbReference>
<protein>
    <submittedName>
        <fullName evidence="9">Proline rich transmembrane protein 1B isoform X2</fullName>
    </submittedName>
</protein>
<gene>
    <name evidence="9" type="primary">LOC100215142</name>
</gene>
<feature type="transmembrane region" description="Helical" evidence="7">
    <location>
        <begin position="123"/>
        <end position="150"/>
    </location>
</feature>
<dbReference type="PANTHER" id="PTHR14948">
    <property type="entry name" value="NG5"/>
    <property type="match status" value="1"/>
</dbReference>
<comment type="similarity">
    <text evidence="2">Belongs to the CD225/Dispanin family.</text>
</comment>
<dbReference type="InterPro" id="IPR051423">
    <property type="entry name" value="CD225/Dispanin"/>
</dbReference>
<accession>A0ABM4C2U9</accession>
<keyword evidence="3 7" id="KW-0812">Transmembrane</keyword>
<evidence type="ECO:0000256" key="6">
    <source>
        <dbReference type="SAM" id="MobiDB-lite"/>
    </source>
</evidence>
<feature type="region of interest" description="Disordered" evidence="6">
    <location>
        <begin position="1"/>
        <end position="33"/>
    </location>
</feature>
<name>A0ABM4C2U9_HYDVU</name>
<feature type="compositionally biased region" description="Pro residues" evidence="6">
    <location>
        <begin position="1"/>
        <end position="10"/>
    </location>
</feature>
<proteinExistence type="inferred from homology"/>
<evidence type="ECO:0000313" key="8">
    <source>
        <dbReference type="Proteomes" id="UP001652625"/>
    </source>
</evidence>
<keyword evidence="5 7" id="KW-0472">Membrane</keyword>
<evidence type="ECO:0000256" key="2">
    <source>
        <dbReference type="ARBA" id="ARBA00006843"/>
    </source>
</evidence>
<evidence type="ECO:0000256" key="7">
    <source>
        <dbReference type="SAM" id="Phobius"/>
    </source>
</evidence>
<evidence type="ECO:0000256" key="5">
    <source>
        <dbReference type="ARBA" id="ARBA00023136"/>
    </source>
</evidence>
<dbReference type="RefSeq" id="XP_065655879.1">
    <property type="nucleotide sequence ID" value="XM_065799807.1"/>
</dbReference>